<evidence type="ECO:0000259" key="1">
    <source>
        <dbReference type="Pfam" id="PF13454"/>
    </source>
</evidence>
<reference evidence="2" key="1">
    <citation type="submission" date="2015-09" db="EMBL/GenBank/DDBJ databases">
        <authorList>
            <person name="Jackson K.R."/>
            <person name="Lunt B.L."/>
            <person name="Fisher J.N.B."/>
            <person name="Gardner A.V."/>
            <person name="Bailey M.E."/>
            <person name="Deus L.M."/>
            <person name="Earl A.S."/>
            <person name="Gibby P.D."/>
            <person name="Hartmann K.A."/>
            <person name="Liu J.E."/>
            <person name="Manci A.M."/>
            <person name="Nielsen D.A."/>
            <person name="Solomon M.B."/>
            <person name="Breakwell D.P."/>
            <person name="Burnett S.H."/>
            <person name="Grose J.H."/>
        </authorList>
    </citation>
    <scope>NUCLEOTIDE SEQUENCE</scope>
    <source>
        <strain evidence="2">7805</strain>
    </source>
</reference>
<gene>
    <name evidence="2" type="ORF">PLAM_1990</name>
</gene>
<name>A0A1J1JI73_PLAAG</name>
<dbReference type="PANTHER" id="PTHR40254:SF1">
    <property type="entry name" value="BLR0577 PROTEIN"/>
    <property type="match status" value="1"/>
</dbReference>
<dbReference type="PANTHER" id="PTHR40254">
    <property type="entry name" value="BLR0577 PROTEIN"/>
    <property type="match status" value="1"/>
</dbReference>
<dbReference type="InterPro" id="IPR038732">
    <property type="entry name" value="HpyO/CreE_NAD-binding"/>
</dbReference>
<sequence length="454" mass="51477">MTQKIAIIGGGFSGVMVAIHLLQKASQSLNIYLIERRNKLGEGIAYSTPLDHHLLNVPAGKMSAFANQHDNFLQWLNVHYPDKLITDKTFVPRKFYSEYLRSILQDAEQKARAGVLFYRVLDEAIAIDKTPSNLIITLKSGEQLSVDQSVLALGNFPPQNPAISDPSFYQSYRYVPWAWSEPQLPSISTYEPLLLIGSGLTAIDIIATLKEQNHQGKIYVISRRGLFPQPHAKVEPLPPFLTPESAPKTTRKLLHKIRETIDNSAKKGYDWRAVIDSLRVETPSIWNHLSPPEQARFLRHVQPYWEVLRHRIAPDIHQQIQELFNNQQLILYAGRILEYSENSDHVDVMIRQRHNQELLNLRVSLVINCTNSVGDYHKLNNPLLGNLFKSGLIRSDSLNLGLDVTKTGALIDQKGEISQQLYTLGTACKGSRWETTAVREIREQAENLATELLN</sequence>
<dbReference type="AlphaFoldDB" id="A0A1J1JI73"/>
<accession>A0A1J1JI73</accession>
<protein>
    <submittedName>
        <fullName evidence="2">Beta-lactamase domain-containing protein</fullName>
    </submittedName>
</protein>
<feature type="domain" description="FAD-dependent urate hydroxylase HpyO/Asp monooxygenase CreE-like FAD/NAD(P)-binding" evidence="1">
    <location>
        <begin position="6"/>
        <end position="155"/>
    </location>
</feature>
<dbReference type="Pfam" id="PF13454">
    <property type="entry name" value="NAD_binding_9"/>
    <property type="match status" value="1"/>
</dbReference>
<dbReference type="Gene3D" id="3.50.50.60">
    <property type="entry name" value="FAD/NAD(P)-binding domain"/>
    <property type="match status" value="1"/>
</dbReference>
<dbReference type="SUPFAM" id="SSF51905">
    <property type="entry name" value="FAD/NAD(P)-binding domain"/>
    <property type="match status" value="1"/>
</dbReference>
<dbReference type="RefSeq" id="WP_026797358.1">
    <property type="nucleotide sequence ID" value="NZ_LR882950.1"/>
</dbReference>
<dbReference type="InterPro" id="IPR052189">
    <property type="entry name" value="L-asp_N-monooxygenase_NS-form"/>
</dbReference>
<proteinExistence type="predicted"/>
<dbReference type="InterPro" id="IPR036188">
    <property type="entry name" value="FAD/NAD-bd_sf"/>
</dbReference>
<evidence type="ECO:0000313" key="2">
    <source>
        <dbReference type="EMBL" id="CUM59956.1"/>
    </source>
</evidence>
<dbReference type="EMBL" id="LO018304">
    <property type="protein sequence ID" value="CUM59956.1"/>
    <property type="molecule type" value="Genomic_DNA"/>
</dbReference>
<organism evidence="2">
    <name type="scientific">Planktothrix agardhii</name>
    <name type="common">Oscillatoria agardhii</name>
    <dbReference type="NCBI Taxonomy" id="1160"/>
    <lineage>
        <taxon>Bacteria</taxon>
        <taxon>Bacillati</taxon>
        <taxon>Cyanobacteriota</taxon>
        <taxon>Cyanophyceae</taxon>
        <taxon>Oscillatoriophycideae</taxon>
        <taxon>Oscillatoriales</taxon>
        <taxon>Microcoleaceae</taxon>
        <taxon>Planktothrix</taxon>
    </lineage>
</organism>